<dbReference type="Gene3D" id="1.25.40.10">
    <property type="entry name" value="Tetratricopeptide repeat domain"/>
    <property type="match status" value="2"/>
</dbReference>
<comment type="caution">
    <text evidence="4">The sequence shown here is derived from an EMBL/GenBank/DDBJ whole genome shotgun (WGS) entry which is preliminary data.</text>
</comment>
<protein>
    <recommendedName>
        <fullName evidence="6">Pentatricopeptide repeat-containing protein</fullName>
    </recommendedName>
</protein>
<dbReference type="InterPro" id="IPR050667">
    <property type="entry name" value="PPR-containing_protein"/>
</dbReference>
<evidence type="ECO:0000256" key="2">
    <source>
        <dbReference type="ARBA" id="ARBA00022737"/>
    </source>
</evidence>
<sequence length="245" mass="27767">MVDVGCNPNYRTFNVLVKGLQRENQLLTEKVVGLVAQHEARCSSSSDKRCNFFEILCDLLARMSENECEPTIDTYGILVRGLCSDGKYDEADKLVEHMKEKGLCPNEEFYLPLFFAHCKNLKLDSALEIFGLMADRGFEVHLSAYTALICALCRANRMEEAITLFKNMLKNQWNADEIVWTILIDGLLKEGQSDPCMQLLHVIESQNCILSLETYADLARELSDVDKTIVISHIANRAIDLKDVH</sequence>
<feature type="repeat" description="PPR" evidence="3">
    <location>
        <begin position="141"/>
        <end position="175"/>
    </location>
</feature>
<dbReference type="Pfam" id="PF01535">
    <property type="entry name" value="PPR"/>
    <property type="match status" value="1"/>
</dbReference>
<organism evidence="4 5">
    <name type="scientific">Rubus argutus</name>
    <name type="common">Southern blackberry</name>
    <dbReference type="NCBI Taxonomy" id="59490"/>
    <lineage>
        <taxon>Eukaryota</taxon>
        <taxon>Viridiplantae</taxon>
        <taxon>Streptophyta</taxon>
        <taxon>Embryophyta</taxon>
        <taxon>Tracheophyta</taxon>
        <taxon>Spermatophyta</taxon>
        <taxon>Magnoliopsida</taxon>
        <taxon>eudicotyledons</taxon>
        <taxon>Gunneridae</taxon>
        <taxon>Pentapetalae</taxon>
        <taxon>rosids</taxon>
        <taxon>fabids</taxon>
        <taxon>Rosales</taxon>
        <taxon>Rosaceae</taxon>
        <taxon>Rosoideae</taxon>
        <taxon>Rosoideae incertae sedis</taxon>
        <taxon>Rubus</taxon>
    </lineage>
</organism>
<accession>A0AAW1WHQ8</accession>
<gene>
    <name evidence="4" type="ORF">M0R45_032739</name>
</gene>
<dbReference type="EMBL" id="JBEDUW010000006">
    <property type="protein sequence ID" value="KAK9924369.1"/>
    <property type="molecule type" value="Genomic_DNA"/>
</dbReference>
<feature type="repeat" description="PPR" evidence="3">
    <location>
        <begin position="71"/>
        <end position="105"/>
    </location>
</feature>
<dbReference type="PANTHER" id="PTHR47939:SF13">
    <property type="entry name" value="OS03G0201400 PROTEIN"/>
    <property type="match status" value="1"/>
</dbReference>
<proteinExistence type="inferred from homology"/>
<evidence type="ECO:0008006" key="6">
    <source>
        <dbReference type="Google" id="ProtNLM"/>
    </source>
</evidence>
<dbReference type="AlphaFoldDB" id="A0AAW1WHQ8"/>
<reference evidence="4 5" key="1">
    <citation type="journal article" date="2023" name="G3 (Bethesda)">
        <title>A chromosome-length genome assembly and annotation of blackberry (Rubus argutus, cv. 'Hillquist').</title>
        <authorList>
            <person name="Bruna T."/>
            <person name="Aryal R."/>
            <person name="Dudchenko O."/>
            <person name="Sargent D.J."/>
            <person name="Mead D."/>
            <person name="Buti M."/>
            <person name="Cavallini A."/>
            <person name="Hytonen T."/>
            <person name="Andres J."/>
            <person name="Pham M."/>
            <person name="Weisz D."/>
            <person name="Mascagni F."/>
            <person name="Usai G."/>
            <person name="Natali L."/>
            <person name="Bassil N."/>
            <person name="Fernandez G.E."/>
            <person name="Lomsadze A."/>
            <person name="Armour M."/>
            <person name="Olukolu B."/>
            <person name="Poorten T."/>
            <person name="Britton C."/>
            <person name="Davik J."/>
            <person name="Ashrafi H."/>
            <person name="Aiden E.L."/>
            <person name="Borodovsky M."/>
            <person name="Worthington M."/>
        </authorList>
    </citation>
    <scope>NUCLEOTIDE SEQUENCE [LARGE SCALE GENOMIC DNA]</scope>
    <source>
        <strain evidence="4">PI 553951</strain>
    </source>
</reference>
<dbReference type="InterPro" id="IPR002885">
    <property type="entry name" value="PPR_rpt"/>
</dbReference>
<evidence type="ECO:0000256" key="3">
    <source>
        <dbReference type="PROSITE-ProRule" id="PRU00708"/>
    </source>
</evidence>
<evidence type="ECO:0000256" key="1">
    <source>
        <dbReference type="ARBA" id="ARBA00007626"/>
    </source>
</evidence>
<dbReference type="Pfam" id="PF12854">
    <property type="entry name" value="PPR_1"/>
    <property type="match status" value="1"/>
</dbReference>
<dbReference type="NCBIfam" id="TIGR00756">
    <property type="entry name" value="PPR"/>
    <property type="match status" value="2"/>
</dbReference>
<dbReference type="InterPro" id="IPR011990">
    <property type="entry name" value="TPR-like_helical_dom_sf"/>
</dbReference>
<dbReference type="PANTHER" id="PTHR47939">
    <property type="entry name" value="MEMBRANE-ASSOCIATED SALT-INDUCIBLE PROTEIN-LIKE"/>
    <property type="match status" value="1"/>
</dbReference>
<evidence type="ECO:0000313" key="5">
    <source>
        <dbReference type="Proteomes" id="UP001457282"/>
    </source>
</evidence>
<keyword evidence="5" id="KW-1185">Reference proteome</keyword>
<comment type="similarity">
    <text evidence="1">Belongs to the PPR family. P subfamily.</text>
</comment>
<dbReference type="PROSITE" id="PS51375">
    <property type="entry name" value="PPR"/>
    <property type="match status" value="2"/>
</dbReference>
<evidence type="ECO:0000313" key="4">
    <source>
        <dbReference type="EMBL" id="KAK9924369.1"/>
    </source>
</evidence>
<name>A0AAW1WHQ8_RUBAR</name>
<dbReference type="Proteomes" id="UP001457282">
    <property type="component" value="Unassembled WGS sequence"/>
</dbReference>
<keyword evidence="2" id="KW-0677">Repeat</keyword>
<dbReference type="Pfam" id="PF13041">
    <property type="entry name" value="PPR_2"/>
    <property type="match status" value="1"/>
</dbReference>